<dbReference type="PROSITE" id="PS00010">
    <property type="entry name" value="ASX_HYDROXYL"/>
    <property type="match status" value="1"/>
</dbReference>
<evidence type="ECO:0000256" key="6">
    <source>
        <dbReference type="ARBA" id="ARBA00023157"/>
    </source>
</evidence>
<feature type="non-terminal residue" evidence="11">
    <location>
        <position position="238"/>
    </location>
</feature>
<dbReference type="PROSITE" id="PS51041">
    <property type="entry name" value="EMI"/>
    <property type="match status" value="1"/>
</dbReference>
<dbReference type="OrthoDB" id="6063061at2759"/>
<dbReference type="Gene3D" id="2.10.25.10">
    <property type="entry name" value="Laminin"/>
    <property type="match status" value="2"/>
</dbReference>
<feature type="disulfide bond" evidence="7">
    <location>
        <begin position="107"/>
        <end position="117"/>
    </location>
</feature>
<dbReference type="GO" id="GO:0005509">
    <property type="term" value="F:calcium ion binding"/>
    <property type="evidence" value="ECO:0007669"/>
    <property type="project" value="InterPro"/>
</dbReference>
<dbReference type="Proteomes" id="UP000678393">
    <property type="component" value="Unassembled WGS sequence"/>
</dbReference>
<evidence type="ECO:0000256" key="5">
    <source>
        <dbReference type="ARBA" id="ARBA00023054"/>
    </source>
</evidence>
<dbReference type="InterPro" id="IPR011489">
    <property type="entry name" value="EMI_domain"/>
</dbReference>
<dbReference type="InterPro" id="IPR000742">
    <property type="entry name" value="EGF"/>
</dbReference>
<evidence type="ECO:0000259" key="10">
    <source>
        <dbReference type="PROSITE" id="PS51041"/>
    </source>
</evidence>
<feature type="coiled-coil region" evidence="8">
    <location>
        <begin position="143"/>
        <end position="177"/>
    </location>
</feature>
<keyword evidence="5 8" id="KW-0175">Coiled coil</keyword>
<dbReference type="Pfam" id="PF07645">
    <property type="entry name" value="EGF_CA"/>
    <property type="match status" value="1"/>
</dbReference>
<comment type="caution">
    <text evidence="11">The sequence shown here is derived from an EMBL/GenBank/DDBJ whole genome shotgun (WGS) entry which is preliminary data.</text>
</comment>
<feature type="disulfide bond" evidence="7">
    <location>
        <begin position="73"/>
        <end position="83"/>
    </location>
</feature>
<dbReference type="Pfam" id="PF07546">
    <property type="entry name" value="EMI"/>
    <property type="match status" value="1"/>
</dbReference>
<dbReference type="GO" id="GO:0009986">
    <property type="term" value="C:cell surface"/>
    <property type="evidence" value="ECO:0007669"/>
    <property type="project" value="TreeGrafter"/>
</dbReference>
<dbReference type="GO" id="GO:0005102">
    <property type="term" value="F:signaling receptor binding"/>
    <property type="evidence" value="ECO:0007669"/>
    <property type="project" value="TreeGrafter"/>
</dbReference>
<dbReference type="PROSITE" id="PS50026">
    <property type="entry name" value="EGF_3"/>
    <property type="match status" value="2"/>
</dbReference>
<dbReference type="SMART" id="SM00179">
    <property type="entry name" value="EGF_CA"/>
    <property type="match status" value="1"/>
</dbReference>
<evidence type="ECO:0000259" key="9">
    <source>
        <dbReference type="PROSITE" id="PS50026"/>
    </source>
</evidence>
<protein>
    <submittedName>
        <fullName evidence="11">Uncharacterized protein</fullName>
    </submittedName>
</protein>
<feature type="domain" description="EGF-like" evidence="9">
    <location>
        <begin position="103"/>
        <end position="138"/>
    </location>
</feature>
<dbReference type="SMART" id="SM00181">
    <property type="entry name" value="EGF"/>
    <property type="match status" value="2"/>
</dbReference>
<comment type="caution">
    <text evidence="7">Lacks conserved residue(s) required for the propagation of feature annotation.</text>
</comment>
<dbReference type="SUPFAM" id="SSF57184">
    <property type="entry name" value="Growth factor receptor domain"/>
    <property type="match status" value="1"/>
</dbReference>
<keyword evidence="6 7" id="KW-1015">Disulfide bond</keyword>
<accession>A0A8S3YVR1</accession>
<feature type="disulfide bond" evidence="7">
    <location>
        <begin position="91"/>
        <end position="100"/>
    </location>
</feature>
<evidence type="ECO:0000256" key="7">
    <source>
        <dbReference type="PROSITE-ProRule" id="PRU00076"/>
    </source>
</evidence>
<evidence type="ECO:0000256" key="2">
    <source>
        <dbReference type="ARBA" id="ARBA00022729"/>
    </source>
</evidence>
<proteinExistence type="predicted"/>
<dbReference type="PANTHER" id="PTHR14949">
    <property type="entry name" value="EGF-LIKE-DOMAIN, MULTIPLE 7, 8"/>
    <property type="match status" value="1"/>
</dbReference>
<dbReference type="InterPro" id="IPR050969">
    <property type="entry name" value="Dev_Signal_Modulators"/>
</dbReference>
<dbReference type="AlphaFoldDB" id="A0A8S3YVR1"/>
<dbReference type="FunFam" id="2.10.25.10:FF:000240">
    <property type="entry name" value="Vitamin K-dependent protein S"/>
    <property type="match status" value="1"/>
</dbReference>
<dbReference type="InterPro" id="IPR018097">
    <property type="entry name" value="EGF_Ca-bd_CS"/>
</dbReference>
<evidence type="ECO:0000256" key="3">
    <source>
        <dbReference type="ARBA" id="ARBA00022737"/>
    </source>
</evidence>
<dbReference type="InterPro" id="IPR009030">
    <property type="entry name" value="Growth_fac_rcpt_cys_sf"/>
</dbReference>
<evidence type="ECO:0000313" key="11">
    <source>
        <dbReference type="EMBL" id="CAG5120308.1"/>
    </source>
</evidence>
<keyword evidence="12" id="KW-1185">Reference proteome</keyword>
<reference evidence="11" key="1">
    <citation type="submission" date="2021-04" db="EMBL/GenBank/DDBJ databases">
        <authorList>
            <consortium name="Molecular Ecology Group"/>
        </authorList>
    </citation>
    <scope>NUCLEOTIDE SEQUENCE</scope>
</reference>
<evidence type="ECO:0000256" key="1">
    <source>
        <dbReference type="ARBA" id="ARBA00022536"/>
    </source>
</evidence>
<gene>
    <name evidence="11" type="ORF">CUNI_LOCUS5866</name>
</gene>
<dbReference type="PROSITE" id="PS00022">
    <property type="entry name" value="EGF_1"/>
    <property type="match status" value="1"/>
</dbReference>
<dbReference type="EMBL" id="CAJHNH020000875">
    <property type="protein sequence ID" value="CAG5120308.1"/>
    <property type="molecule type" value="Genomic_DNA"/>
</dbReference>
<keyword evidence="2" id="KW-0732">Signal</keyword>
<keyword evidence="3" id="KW-0677">Repeat</keyword>
<name>A0A8S3YVR1_9EUPU</name>
<feature type="domain" description="EGF-like" evidence="9">
    <location>
        <begin position="69"/>
        <end position="101"/>
    </location>
</feature>
<dbReference type="InterPro" id="IPR001881">
    <property type="entry name" value="EGF-like_Ca-bd_dom"/>
</dbReference>
<dbReference type="InterPro" id="IPR000152">
    <property type="entry name" value="EGF-type_Asp/Asn_hydroxyl_site"/>
</dbReference>
<dbReference type="CDD" id="cd00054">
    <property type="entry name" value="EGF_CA"/>
    <property type="match status" value="1"/>
</dbReference>
<dbReference type="PROSITE" id="PS01187">
    <property type="entry name" value="EGF_CA"/>
    <property type="match status" value="1"/>
</dbReference>
<organism evidence="11 12">
    <name type="scientific">Candidula unifasciata</name>
    <dbReference type="NCBI Taxonomy" id="100452"/>
    <lineage>
        <taxon>Eukaryota</taxon>
        <taxon>Metazoa</taxon>
        <taxon>Spiralia</taxon>
        <taxon>Lophotrochozoa</taxon>
        <taxon>Mollusca</taxon>
        <taxon>Gastropoda</taxon>
        <taxon>Heterobranchia</taxon>
        <taxon>Euthyneura</taxon>
        <taxon>Panpulmonata</taxon>
        <taxon>Eupulmonata</taxon>
        <taxon>Stylommatophora</taxon>
        <taxon>Helicina</taxon>
        <taxon>Helicoidea</taxon>
        <taxon>Geomitridae</taxon>
        <taxon>Candidula</taxon>
    </lineage>
</organism>
<evidence type="ECO:0000256" key="4">
    <source>
        <dbReference type="ARBA" id="ARBA00022837"/>
    </source>
</evidence>
<dbReference type="PANTHER" id="PTHR14949:SF56">
    <property type="entry name" value="EGF-LIKE-DOMAIN, MULTIPLE 7"/>
    <property type="match status" value="1"/>
</dbReference>
<evidence type="ECO:0000313" key="12">
    <source>
        <dbReference type="Proteomes" id="UP000678393"/>
    </source>
</evidence>
<keyword evidence="4" id="KW-0106">Calcium</keyword>
<dbReference type="InterPro" id="IPR049883">
    <property type="entry name" value="NOTCH1_EGF-like"/>
</dbReference>
<keyword evidence="1 7" id="KW-0245">EGF-like domain</keyword>
<dbReference type="PROSITE" id="PS01186">
    <property type="entry name" value="EGF_2"/>
    <property type="match status" value="1"/>
</dbReference>
<dbReference type="GO" id="GO:0005576">
    <property type="term" value="C:extracellular region"/>
    <property type="evidence" value="ECO:0007669"/>
    <property type="project" value="TreeGrafter"/>
</dbReference>
<sequence>RHVCNHQQTIAEPVPIQQSYTRAVYRKDLHRTIYQTAYRTIFKMQIRYDNVTGCCPGWEKKSPRDPGCNKPVCDEECENDGQCVGPGICICNEGYTGYKCHIDIDECSGRNTCQQKCTNLPGSYECSCQDGFTLADDEYTCDFSDMKETLVQMSSRIQQLESDKATLQSNLSHAVAQYENTISAFKAKEVVTKEQTTTDPYETDQQIPLDRLVSLSEQISILEERMADCACGQDYPHG</sequence>
<feature type="domain" description="EMI" evidence="10">
    <location>
        <begin position="1"/>
        <end position="70"/>
    </location>
</feature>
<evidence type="ECO:0000256" key="8">
    <source>
        <dbReference type="SAM" id="Coils"/>
    </source>
</evidence>